<name>A0A8S0SUR5_OLEEU</name>
<dbReference type="EMBL" id="CACTIH010005522">
    <property type="protein sequence ID" value="CAA2996280.1"/>
    <property type="molecule type" value="Genomic_DNA"/>
</dbReference>
<dbReference type="Proteomes" id="UP000594638">
    <property type="component" value="Unassembled WGS sequence"/>
</dbReference>
<sequence>MEKLEGRLQEVISTRRDRVEKKVDRGKKLETEPGFDDVRDVPAAQRNVEAREEDLKLEEEVREKNVGGKGLEKEARSGNDIDEQENEKNGREGCWKRNNIREGASRLIERYR</sequence>
<accession>A0A8S0SUR5</accession>
<protein>
    <submittedName>
        <fullName evidence="2">Uncharacterized protein</fullName>
    </submittedName>
</protein>
<keyword evidence="3" id="KW-1185">Reference proteome</keyword>
<evidence type="ECO:0000313" key="3">
    <source>
        <dbReference type="Proteomes" id="UP000594638"/>
    </source>
</evidence>
<proteinExistence type="predicted"/>
<dbReference type="AlphaFoldDB" id="A0A8S0SUR5"/>
<organism evidence="2 3">
    <name type="scientific">Olea europaea subsp. europaea</name>
    <dbReference type="NCBI Taxonomy" id="158383"/>
    <lineage>
        <taxon>Eukaryota</taxon>
        <taxon>Viridiplantae</taxon>
        <taxon>Streptophyta</taxon>
        <taxon>Embryophyta</taxon>
        <taxon>Tracheophyta</taxon>
        <taxon>Spermatophyta</taxon>
        <taxon>Magnoliopsida</taxon>
        <taxon>eudicotyledons</taxon>
        <taxon>Gunneridae</taxon>
        <taxon>Pentapetalae</taxon>
        <taxon>asterids</taxon>
        <taxon>lamiids</taxon>
        <taxon>Lamiales</taxon>
        <taxon>Oleaceae</taxon>
        <taxon>Oleeae</taxon>
        <taxon>Olea</taxon>
    </lineage>
</organism>
<dbReference type="Gramene" id="OE9A112202T1">
    <property type="protein sequence ID" value="OE9A112202C1"/>
    <property type="gene ID" value="OE9A112202"/>
</dbReference>
<comment type="caution">
    <text evidence="2">The sequence shown here is derived from an EMBL/GenBank/DDBJ whole genome shotgun (WGS) entry which is preliminary data.</text>
</comment>
<feature type="compositionally biased region" description="Basic and acidic residues" evidence="1">
    <location>
        <begin position="48"/>
        <end position="79"/>
    </location>
</feature>
<evidence type="ECO:0000313" key="2">
    <source>
        <dbReference type="EMBL" id="CAA2996280.1"/>
    </source>
</evidence>
<feature type="compositionally biased region" description="Basic and acidic residues" evidence="1">
    <location>
        <begin position="1"/>
        <end position="40"/>
    </location>
</feature>
<feature type="region of interest" description="Disordered" evidence="1">
    <location>
        <begin position="1"/>
        <end position="96"/>
    </location>
</feature>
<feature type="compositionally biased region" description="Basic and acidic residues" evidence="1">
    <location>
        <begin position="86"/>
        <end position="96"/>
    </location>
</feature>
<evidence type="ECO:0000256" key="1">
    <source>
        <dbReference type="SAM" id="MobiDB-lite"/>
    </source>
</evidence>
<reference evidence="2 3" key="1">
    <citation type="submission" date="2019-12" db="EMBL/GenBank/DDBJ databases">
        <authorList>
            <person name="Alioto T."/>
            <person name="Alioto T."/>
            <person name="Gomez Garrido J."/>
        </authorList>
    </citation>
    <scope>NUCLEOTIDE SEQUENCE [LARGE SCALE GENOMIC DNA]</scope>
</reference>
<gene>
    <name evidence="2" type="ORF">OLEA9_A112202</name>
</gene>